<name>A0ABP0EAU4_9ASCO</name>
<keyword evidence="1" id="KW-0812">Transmembrane</keyword>
<proteinExistence type="predicted"/>
<keyword evidence="1" id="KW-1133">Transmembrane helix</keyword>
<keyword evidence="3" id="KW-1185">Reference proteome</keyword>
<gene>
    <name evidence="2" type="primary">FMP45</name>
    <name evidence="2" type="ORF">CAAN4_D02872</name>
</gene>
<evidence type="ECO:0000313" key="3">
    <source>
        <dbReference type="Proteomes" id="UP001497600"/>
    </source>
</evidence>
<evidence type="ECO:0000313" key="2">
    <source>
        <dbReference type="EMBL" id="CAK7903075.1"/>
    </source>
</evidence>
<protein>
    <submittedName>
        <fullName evidence="2">SUR7 family protein Fmp45p</fullName>
    </submittedName>
</protein>
<dbReference type="Pfam" id="PF06687">
    <property type="entry name" value="SUR7"/>
    <property type="match status" value="1"/>
</dbReference>
<dbReference type="Proteomes" id="UP001497600">
    <property type="component" value="Chromosome D"/>
</dbReference>
<accession>A0ABP0EAU4</accession>
<keyword evidence="1" id="KW-0472">Membrane</keyword>
<sequence>MSQSRRFLVLAPVILLVASFCLLLVVNLNGFTSALRRLYWSQADTSNIRGAPFAVTRWTSYGLCGVDFSGRNNGCTRRQFAFPYSPSYNFANADNLPEDFVRNRNRYRSLSRAAYGLFLAGVIATAVSVLSLISAVFRQSMALVTTGFVSNLIALLVTIVAAVLISFAHFSGVNTFRTEFGVASDIGTKLFGVTYAAVAGLLLAFIFQLVIMCIYPRKKYVVGPAPVPGPSRNYDPNLYNDQSNNTTWNKSYMNGQQPFQSMKDVKHGPNNWSGNH</sequence>
<evidence type="ECO:0000256" key="1">
    <source>
        <dbReference type="SAM" id="Phobius"/>
    </source>
</evidence>
<feature type="transmembrane region" description="Helical" evidence="1">
    <location>
        <begin position="149"/>
        <end position="170"/>
    </location>
</feature>
<reference evidence="2 3" key="1">
    <citation type="submission" date="2024-01" db="EMBL/GenBank/DDBJ databases">
        <authorList>
            <consortium name="Genoscope - CEA"/>
            <person name="William W."/>
        </authorList>
    </citation>
    <scope>NUCLEOTIDE SEQUENCE [LARGE SCALE GENOMIC DNA]</scope>
    <source>
        <strain evidence="2 3">29B2s-10</strain>
    </source>
</reference>
<feature type="transmembrane region" description="Helical" evidence="1">
    <location>
        <begin position="113"/>
        <end position="137"/>
    </location>
</feature>
<dbReference type="EMBL" id="OZ004256">
    <property type="protein sequence ID" value="CAK7903075.1"/>
    <property type="molecule type" value="Genomic_DNA"/>
</dbReference>
<dbReference type="PANTHER" id="PTHR36414:SF1">
    <property type="entry name" value="PROTEIN SUR7"/>
    <property type="match status" value="1"/>
</dbReference>
<dbReference type="InterPro" id="IPR009571">
    <property type="entry name" value="SUR7/Rim9-like_fungi"/>
</dbReference>
<feature type="transmembrane region" description="Helical" evidence="1">
    <location>
        <begin position="7"/>
        <end position="28"/>
    </location>
</feature>
<dbReference type="PANTHER" id="PTHR36414">
    <property type="entry name" value="PROTEIN SUR7"/>
    <property type="match status" value="1"/>
</dbReference>
<feature type="transmembrane region" description="Helical" evidence="1">
    <location>
        <begin position="190"/>
        <end position="215"/>
    </location>
</feature>
<organism evidence="2 3">
    <name type="scientific">[Candida] anglica</name>
    <dbReference type="NCBI Taxonomy" id="148631"/>
    <lineage>
        <taxon>Eukaryota</taxon>
        <taxon>Fungi</taxon>
        <taxon>Dikarya</taxon>
        <taxon>Ascomycota</taxon>
        <taxon>Saccharomycotina</taxon>
        <taxon>Pichiomycetes</taxon>
        <taxon>Debaryomycetaceae</taxon>
        <taxon>Kurtzmaniella</taxon>
    </lineage>
</organism>